<accession>A0AAU9EBY8</accession>
<keyword evidence="2" id="KW-1185">Reference proteome</keyword>
<dbReference type="KEGG" id="dmp:FAK_10980"/>
<protein>
    <submittedName>
        <fullName evidence="1">Uncharacterized protein</fullName>
    </submittedName>
</protein>
<dbReference type="EMBL" id="AP028679">
    <property type="protein sequence ID" value="BEQ14032.1"/>
    <property type="molecule type" value="Genomic_DNA"/>
</dbReference>
<sequence>MAPSYSLKISTKYTILTFFLKSGHAISGEFHVPEDTSSSIRPSDALKGVNDGLRGTGNFISLCNVTVRDQEGQERQVEFVQIARDAIAWVEFPPNFHWQNNK</sequence>
<gene>
    <name evidence="1" type="ORF">FAK_10980</name>
</gene>
<dbReference type="Proteomes" id="UP001366166">
    <property type="component" value="Chromosome"/>
</dbReference>
<reference evidence="2" key="1">
    <citation type="journal article" date="2023" name="Arch. Microbiol.">
        <title>Desulfoferula mesophilus gen. nov. sp. nov., a mesophilic sulfate-reducing bacterium isolated from a brackish lake sediment.</title>
        <authorList>
            <person name="Watanabe T."/>
            <person name="Yabe T."/>
            <person name="Tsuji J.M."/>
            <person name="Fukui M."/>
        </authorList>
    </citation>
    <scope>NUCLEOTIDE SEQUENCE [LARGE SCALE GENOMIC DNA]</scope>
    <source>
        <strain evidence="2">12FAK</strain>
    </source>
</reference>
<evidence type="ECO:0000313" key="2">
    <source>
        <dbReference type="Proteomes" id="UP001366166"/>
    </source>
</evidence>
<evidence type="ECO:0000313" key="1">
    <source>
        <dbReference type="EMBL" id="BEQ14032.1"/>
    </source>
</evidence>
<name>A0AAU9EBY8_9BACT</name>
<organism evidence="1 2">
    <name type="scientific">Desulfoferula mesophila</name>
    <dbReference type="NCBI Taxonomy" id="3058419"/>
    <lineage>
        <taxon>Bacteria</taxon>
        <taxon>Pseudomonadati</taxon>
        <taxon>Thermodesulfobacteriota</taxon>
        <taxon>Desulfarculia</taxon>
        <taxon>Desulfarculales</taxon>
        <taxon>Desulfarculaceae</taxon>
        <taxon>Desulfoferula</taxon>
    </lineage>
</organism>
<proteinExistence type="predicted"/>
<dbReference type="AlphaFoldDB" id="A0AAU9EBY8"/>
<dbReference type="RefSeq" id="WP_338605758.1">
    <property type="nucleotide sequence ID" value="NZ_AP028679.1"/>
</dbReference>